<protein>
    <recommendedName>
        <fullName evidence="8">Sec-independent protein translocase protein TatA</fullName>
    </recommendedName>
</protein>
<evidence type="ECO:0000313" key="11">
    <source>
        <dbReference type="Proteomes" id="UP000244978"/>
    </source>
</evidence>
<evidence type="ECO:0000256" key="5">
    <source>
        <dbReference type="ARBA" id="ARBA00022989"/>
    </source>
</evidence>
<name>A0A2U1SYB3_9MICO</name>
<dbReference type="AlphaFoldDB" id="A0A2U1SYB3"/>
<dbReference type="Proteomes" id="UP000244978">
    <property type="component" value="Unassembled WGS sequence"/>
</dbReference>
<proteinExistence type="inferred from homology"/>
<feature type="compositionally biased region" description="Basic and acidic residues" evidence="9">
    <location>
        <begin position="46"/>
        <end position="55"/>
    </location>
</feature>
<evidence type="ECO:0000256" key="8">
    <source>
        <dbReference type="HAMAP-Rule" id="MF_00236"/>
    </source>
</evidence>
<dbReference type="OrthoDB" id="5245163at2"/>
<gene>
    <name evidence="8" type="primary">tatA</name>
    <name evidence="10" type="ORF">DF220_01155</name>
</gene>
<dbReference type="Pfam" id="PF02416">
    <property type="entry name" value="TatA_B_E"/>
    <property type="match status" value="1"/>
</dbReference>
<keyword evidence="5 8" id="KW-1133">Transmembrane helix</keyword>
<keyword evidence="2 8" id="KW-0813">Transport</keyword>
<evidence type="ECO:0000256" key="6">
    <source>
        <dbReference type="ARBA" id="ARBA00023010"/>
    </source>
</evidence>
<organism evidence="10 11">
    <name type="scientific">Homoserinimonas hongtaonis</name>
    <dbReference type="NCBI Taxonomy" id="2079791"/>
    <lineage>
        <taxon>Bacteria</taxon>
        <taxon>Bacillati</taxon>
        <taxon>Actinomycetota</taxon>
        <taxon>Actinomycetes</taxon>
        <taxon>Micrococcales</taxon>
        <taxon>Microbacteriaceae</taxon>
        <taxon>Homoserinimonas</taxon>
    </lineage>
</organism>
<keyword evidence="11" id="KW-1185">Reference proteome</keyword>
<sequence>MPANLGGWTGLLLVLIVLVLFAAPKLPSIAKSVAQSMNIFKSEMSSNKKDAKDEAAAPTDENAPKN</sequence>
<comment type="caution">
    <text evidence="10">The sequence shown here is derived from an EMBL/GenBank/DDBJ whole genome shotgun (WGS) entry which is preliminary data.</text>
</comment>
<evidence type="ECO:0000256" key="1">
    <source>
        <dbReference type="ARBA" id="ARBA00004167"/>
    </source>
</evidence>
<comment type="subcellular location">
    <subcellularLocation>
        <location evidence="8">Cell membrane</location>
        <topology evidence="8">Single-pass membrane protein</topology>
    </subcellularLocation>
    <subcellularLocation>
        <location evidence="1">Membrane</location>
        <topology evidence="1">Single-pass membrane protein</topology>
    </subcellularLocation>
</comment>
<keyword evidence="8" id="KW-1003">Cell membrane</keyword>
<comment type="function">
    <text evidence="8">Part of the twin-arginine translocation (Tat) system that transports large folded proteins containing a characteristic twin-arginine motif in their signal peptide across membranes. TatA could form the protein-conducting channel of the Tat system.</text>
</comment>
<evidence type="ECO:0000256" key="7">
    <source>
        <dbReference type="ARBA" id="ARBA00023136"/>
    </source>
</evidence>
<dbReference type="Gene3D" id="1.20.5.3310">
    <property type="match status" value="1"/>
</dbReference>
<dbReference type="InterPro" id="IPR006312">
    <property type="entry name" value="TatA/E"/>
</dbReference>
<evidence type="ECO:0000256" key="2">
    <source>
        <dbReference type="ARBA" id="ARBA00022448"/>
    </source>
</evidence>
<comment type="similarity">
    <text evidence="8">Belongs to the TatA/E family.</text>
</comment>
<dbReference type="GO" id="GO:0008320">
    <property type="term" value="F:protein transmembrane transporter activity"/>
    <property type="evidence" value="ECO:0007669"/>
    <property type="project" value="UniProtKB-UniRule"/>
</dbReference>
<dbReference type="GO" id="GO:0033281">
    <property type="term" value="C:TAT protein transport complex"/>
    <property type="evidence" value="ECO:0007669"/>
    <property type="project" value="UniProtKB-UniRule"/>
</dbReference>
<dbReference type="GO" id="GO:0043953">
    <property type="term" value="P:protein transport by the Tat complex"/>
    <property type="evidence" value="ECO:0007669"/>
    <property type="project" value="UniProtKB-UniRule"/>
</dbReference>
<dbReference type="RefSeq" id="WP_108516293.1">
    <property type="nucleotide sequence ID" value="NZ_CP026951.1"/>
</dbReference>
<dbReference type="KEGG" id="salc:C2138_06000"/>
<keyword evidence="7 8" id="KW-0472">Membrane</keyword>
<keyword evidence="6 8" id="KW-0811">Translocation</keyword>
<evidence type="ECO:0000256" key="3">
    <source>
        <dbReference type="ARBA" id="ARBA00022692"/>
    </source>
</evidence>
<evidence type="ECO:0000313" key="10">
    <source>
        <dbReference type="EMBL" id="PWB96596.1"/>
    </source>
</evidence>
<dbReference type="InterPro" id="IPR003369">
    <property type="entry name" value="TatA/B/E"/>
</dbReference>
<keyword evidence="4 8" id="KW-0653">Protein transport</keyword>
<reference evidence="11" key="1">
    <citation type="submission" date="2018-04" db="EMBL/GenBank/DDBJ databases">
        <authorList>
            <person name="Liu S."/>
            <person name="Wang Z."/>
            <person name="Li J."/>
        </authorList>
    </citation>
    <scope>NUCLEOTIDE SEQUENCE [LARGE SCALE GENOMIC DNA]</scope>
    <source>
        <strain evidence="11">S1194</strain>
    </source>
</reference>
<accession>A0A2U1SYB3</accession>
<feature type="region of interest" description="Disordered" evidence="9">
    <location>
        <begin position="43"/>
        <end position="66"/>
    </location>
</feature>
<keyword evidence="3 8" id="KW-0812">Transmembrane</keyword>
<dbReference type="HAMAP" id="MF_00236">
    <property type="entry name" value="TatA_E"/>
    <property type="match status" value="1"/>
</dbReference>
<evidence type="ECO:0000256" key="4">
    <source>
        <dbReference type="ARBA" id="ARBA00022927"/>
    </source>
</evidence>
<evidence type="ECO:0000256" key="9">
    <source>
        <dbReference type="SAM" id="MobiDB-lite"/>
    </source>
</evidence>
<dbReference type="EMBL" id="QEEX01000001">
    <property type="protein sequence ID" value="PWB96596.1"/>
    <property type="molecule type" value="Genomic_DNA"/>
</dbReference>
<comment type="subunit">
    <text evidence="8">The Tat system comprises two distinct complexes: a TatABC complex, containing multiple copies of TatA, TatB and TatC subunits, and a separate TatA complex, containing only TatA subunits. Substrates initially bind to the TatABC complex, which probably triggers association of the separate TatA complex to form the active translocon.</text>
</comment>